<dbReference type="EMBL" id="SGJP01000020">
    <property type="protein sequence ID" value="NFA60841.1"/>
    <property type="molecule type" value="Genomic_DNA"/>
</dbReference>
<protein>
    <submittedName>
        <fullName evidence="1">Uncharacterized protein</fullName>
    </submittedName>
</protein>
<accession>A0A6M0T3W7</accession>
<name>A0A6M0T3W7_CLOBO</name>
<sequence length="64" mass="7636">MIVKDDYKNNILINGRIEELEYNMFEKDIDNLIRKYGSVFITRELIEKTRKGMGLEQVVKELNN</sequence>
<proteinExistence type="predicted"/>
<organism evidence="1 2">
    <name type="scientific">Clostridium botulinum</name>
    <dbReference type="NCBI Taxonomy" id="1491"/>
    <lineage>
        <taxon>Bacteria</taxon>
        <taxon>Bacillati</taxon>
        <taxon>Bacillota</taxon>
        <taxon>Clostridia</taxon>
        <taxon>Eubacteriales</taxon>
        <taxon>Clostridiaceae</taxon>
        <taxon>Clostridium</taxon>
    </lineage>
</organism>
<evidence type="ECO:0000313" key="2">
    <source>
        <dbReference type="Proteomes" id="UP000473089"/>
    </source>
</evidence>
<dbReference type="AlphaFoldDB" id="A0A6M0T3W7"/>
<evidence type="ECO:0000313" key="1">
    <source>
        <dbReference type="EMBL" id="NFA60841.1"/>
    </source>
</evidence>
<gene>
    <name evidence="1" type="ORF">EXM42_10700</name>
</gene>
<dbReference type="Proteomes" id="UP000473089">
    <property type="component" value="Unassembled WGS sequence"/>
</dbReference>
<comment type="caution">
    <text evidence="1">The sequence shown here is derived from an EMBL/GenBank/DDBJ whole genome shotgun (WGS) entry which is preliminary data.</text>
</comment>
<reference evidence="1 2" key="1">
    <citation type="submission" date="2019-02" db="EMBL/GenBank/DDBJ databases">
        <title>Genome sequencing of Clostridium botulinum clinical isolates.</title>
        <authorList>
            <person name="Brunt J."/>
            <person name="Van Vliet A.H.M."/>
            <person name="Stringer S.C."/>
            <person name="Grant K.A."/>
            <person name="Carter A.C."/>
            <person name="Peck M.W."/>
        </authorList>
    </citation>
    <scope>NUCLEOTIDE SEQUENCE [LARGE SCALE GENOMIC DNA]</scope>
    <source>
        <strain evidence="1 2">R1125/03</strain>
    </source>
</reference>